<gene>
    <name evidence="10" type="ORF">WMO37_04470</name>
</gene>
<comment type="subcellular location">
    <subcellularLocation>
        <location evidence="1">Membrane</location>
        <topology evidence="1">Multi-pass membrane protein</topology>
    </subcellularLocation>
</comment>
<evidence type="ECO:0000256" key="1">
    <source>
        <dbReference type="ARBA" id="ARBA00004141"/>
    </source>
</evidence>
<evidence type="ECO:0000259" key="9">
    <source>
        <dbReference type="Pfam" id="PF16916"/>
    </source>
</evidence>
<dbReference type="InterPro" id="IPR050291">
    <property type="entry name" value="CDF_Transporter"/>
</dbReference>
<keyword evidence="11" id="KW-1185">Reference proteome</keyword>
<protein>
    <submittedName>
        <fullName evidence="10">Cation diffusion facilitator family transporter</fullName>
    </submittedName>
</protein>
<dbReference type="Gene3D" id="3.30.70.1350">
    <property type="entry name" value="Cation efflux protein, cytoplasmic domain"/>
    <property type="match status" value="1"/>
</dbReference>
<comment type="caution">
    <text evidence="10">The sequence shown here is derived from an EMBL/GenBank/DDBJ whole genome shotgun (WGS) entry which is preliminary data.</text>
</comment>
<evidence type="ECO:0000256" key="5">
    <source>
        <dbReference type="ARBA" id="ARBA00022989"/>
    </source>
</evidence>
<dbReference type="Gene3D" id="1.20.1510.10">
    <property type="entry name" value="Cation efflux protein transmembrane domain"/>
    <property type="match status" value="1"/>
</dbReference>
<sequence length="389" mass="42641">MSEGLLKIFIKDYKNVKDIKVRENYGIFAGIVGIICNLILFACKFFAGIITGSVSISADAFNNLSDAGSSIVTLAGFKMAGKPADTDHPFGHGRIEYIAGMIVSAVIIVMAIELFKDSVIKIFQPEAMEFSAVSVVILAGSIALKFWMAYFNTSLGKRIDSAAMRATAADSLSDCIATGVVLVSLLITTFTGVNIDGLAGAVVAVFVFMAGIEAAKETVYPLLGQPPEESFVRQLKELVMEDEHIIGIHDLIVHNYGPGRVFVTLHAEVPYTMNLLAAHDIIDIAEHRVAGQLHCGISIHMDPVVNDDKEVEELKEMVLEVIAEIDDRLSIHDFRSTKGPYLTNLIFDLVVPHQYKYTDKEVQDMVHNAIQKKNPKCFAVVTVERSYIK</sequence>
<dbReference type="PANTHER" id="PTHR43840">
    <property type="entry name" value="MITOCHONDRIAL METAL TRANSPORTER 1-RELATED"/>
    <property type="match status" value="1"/>
</dbReference>
<dbReference type="InterPro" id="IPR027470">
    <property type="entry name" value="Cation_efflux_CTD"/>
</dbReference>
<name>A0ABV1H550_9FIRM</name>
<dbReference type="InterPro" id="IPR058533">
    <property type="entry name" value="Cation_efflux_TM"/>
</dbReference>
<dbReference type="Proteomes" id="UP001546774">
    <property type="component" value="Unassembled WGS sequence"/>
</dbReference>
<evidence type="ECO:0000256" key="7">
    <source>
        <dbReference type="SAM" id="Phobius"/>
    </source>
</evidence>
<dbReference type="Pfam" id="PF16916">
    <property type="entry name" value="ZT_dimer"/>
    <property type="match status" value="1"/>
</dbReference>
<proteinExistence type="inferred from homology"/>
<keyword evidence="4 7" id="KW-0812">Transmembrane</keyword>
<dbReference type="NCBIfam" id="TIGR01297">
    <property type="entry name" value="CDF"/>
    <property type="match status" value="1"/>
</dbReference>
<feature type="domain" description="Cation efflux protein cytoplasmic" evidence="9">
    <location>
        <begin position="227"/>
        <end position="303"/>
    </location>
</feature>
<feature type="transmembrane region" description="Helical" evidence="7">
    <location>
        <begin position="25"/>
        <end position="47"/>
    </location>
</feature>
<dbReference type="InterPro" id="IPR036837">
    <property type="entry name" value="Cation_efflux_CTD_sf"/>
</dbReference>
<feature type="transmembrane region" description="Helical" evidence="7">
    <location>
        <begin position="130"/>
        <end position="151"/>
    </location>
</feature>
<evidence type="ECO:0000256" key="3">
    <source>
        <dbReference type="ARBA" id="ARBA00022448"/>
    </source>
</evidence>
<evidence type="ECO:0000256" key="4">
    <source>
        <dbReference type="ARBA" id="ARBA00022692"/>
    </source>
</evidence>
<keyword evidence="5 7" id="KW-1133">Transmembrane helix</keyword>
<keyword evidence="6 7" id="KW-0472">Membrane</keyword>
<dbReference type="InterPro" id="IPR027469">
    <property type="entry name" value="Cation_efflux_TMD_sf"/>
</dbReference>
<accession>A0ABV1H550</accession>
<keyword evidence="3" id="KW-0813">Transport</keyword>
<dbReference type="EMBL" id="JBBMFS010000003">
    <property type="protein sequence ID" value="MEQ2554272.1"/>
    <property type="molecule type" value="Genomic_DNA"/>
</dbReference>
<organism evidence="10 11">
    <name type="scientific">Lachnospira intestinalis</name>
    <dbReference type="NCBI Taxonomy" id="3133158"/>
    <lineage>
        <taxon>Bacteria</taxon>
        <taxon>Bacillati</taxon>
        <taxon>Bacillota</taxon>
        <taxon>Clostridia</taxon>
        <taxon>Lachnospirales</taxon>
        <taxon>Lachnospiraceae</taxon>
        <taxon>Lachnospira</taxon>
    </lineage>
</organism>
<dbReference type="SUPFAM" id="SSF160240">
    <property type="entry name" value="Cation efflux protein cytoplasmic domain-like"/>
    <property type="match status" value="1"/>
</dbReference>
<evidence type="ECO:0000259" key="8">
    <source>
        <dbReference type="Pfam" id="PF01545"/>
    </source>
</evidence>
<feature type="domain" description="Cation efflux protein transmembrane" evidence="8">
    <location>
        <begin position="31"/>
        <end position="223"/>
    </location>
</feature>
<feature type="transmembrane region" description="Helical" evidence="7">
    <location>
        <begin position="97"/>
        <end position="115"/>
    </location>
</feature>
<dbReference type="Pfam" id="PF01545">
    <property type="entry name" value="Cation_efflux"/>
    <property type="match status" value="1"/>
</dbReference>
<dbReference type="InterPro" id="IPR002524">
    <property type="entry name" value="Cation_efflux"/>
</dbReference>
<evidence type="ECO:0000313" key="11">
    <source>
        <dbReference type="Proteomes" id="UP001546774"/>
    </source>
</evidence>
<reference evidence="10" key="1">
    <citation type="submission" date="2024-03" db="EMBL/GenBank/DDBJ databases">
        <title>Human intestinal bacterial collection.</title>
        <authorList>
            <person name="Pauvert C."/>
            <person name="Hitch T.C.A."/>
            <person name="Clavel T."/>
        </authorList>
    </citation>
    <scope>NUCLEOTIDE SEQUENCE [LARGE SCALE GENOMIC DNA]</scope>
    <source>
        <strain evidence="10">CLA-AA-H89B</strain>
    </source>
</reference>
<evidence type="ECO:0000313" key="10">
    <source>
        <dbReference type="EMBL" id="MEQ2554272.1"/>
    </source>
</evidence>
<dbReference type="PANTHER" id="PTHR43840:SF15">
    <property type="entry name" value="MITOCHONDRIAL METAL TRANSPORTER 1-RELATED"/>
    <property type="match status" value="1"/>
</dbReference>
<feature type="transmembrane region" description="Helical" evidence="7">
    <location>
        <begin position="197"/>
        <end position="215"/>
    </location>
</feature>
<evidence type="ECO:0000256" key="2">
    <source>
        <dbReference type="ARBA" id="ARBA00008114"/>
    </source>
</evidence>
<evidence type="ECO:0000256" key="6">
    <source>
        <dbReference type="ARBA" id="ARBA00023136"/>
    </source>
</evidence>
<comment type="similarity">
    <text evidence="2">Belongs to the cation diffusion facilitator (CDF) transporter (TC 2.A.4) family.</text>
</comment>
<dbReference type="SUPFAM" id="SSF161111">
    <property type="entry name" value="Cation efflux protein transmembrane domain-like"/>
    <property type="match status" value="1"/>
</dbReference>